<dbReference type="GO" id="GO:0005886">
    <property type="term" value="C:plasma membrane"/>
    <property type="evidence" value="ECO:0007669"/>
    <property type="project" value="UniProtKB-SubCell"/>
</dbReference>
<feature type="transmembrane region" description="Helical" evidence="7">
    <location>
        <begin position="64"/>
        <end position="83"/>
    </location>
</feature>
<reference evidence="9" key="2">
    <citation type="submission" date="2021-04" db="EMBL/GenBank/DDBJ databases">
        <authorList>
            <person name="Gilroy R."/>
        </authorList>
    </citation>
    <scope>NUCLEOTIDE SEQUENCE</scope>
    <source>
        <strain evidence="9">CHK32-1732</strain>
    </source>
</reference>
<feature type="transmembrane region" description="Helical" evidence="7">
    <location>
        <begin position="145"/>
        <end position="164"/>
    </location>
</feature>
<dbReference type="EMBL" id="DXGC01000097">
    <property type="protein sequence ID" value="HIW92308.1"/>
    <property type="molecule type" value="Genomic_DNA"/>
</dbReference>
<proteinExistence type="inferred from homology"/>
<keyword evidence="3 7" id="KW-0812">Transmembrane</keyword>
<feature type="transmembrane region" description="Helical" evidence="7">
    <location>
        <begin position="89"/>
        <end position="108"/>
    </location>
</feature>
<keyword evidence="4 7" id="KW-1133">Transmembrane helix</keyword>
<evidence type="ECO:0000256" key="5">
    <source>
        <dbReference type="ARBA" id="ARBA00023136"/>
    </source>
</evidence>
<feature type="transmembrane region" description="Helical" evidence="7">
    <location>
        <begin position="115"/>
        <end position="133"/>
    </location>
</feature>
<comment type="caution">
    <text evidence="9">The sequence shown here is derived from an EMBL/GenBank/DDBJ whole genome shotgun (WGS) entry which is preliminary data.</text>
</comment>
<evidence type="ECO:0000313" key="10">
    <source>
        <dbReference type="Proteomes" id="UP000824190"/>
    </source>
</evidence>
<comment type="similarity">
    <text evidence="6">Belongs to the YccS/YhfK family.</text>
</comment>
<dbReference type="Pfam" id="PF13515">
    <property type="entry name" value="FUSC_2"/>
    <property type="match status" value="1"/>
</dbReference>
<gene>
    <name evidence="9" type="ORF">H9870_11685</name>
</gene>
<keyword evidence="2" id="KW-1003">Cell membrane</keyword>
<dbReference type="PANTHER" id="PTHR30509:SF9">
    <property type="entry name" value="MULTIDRUG RESISTANCE PROTEIN MDTO"/>
    <property type="match status" value="1"/>
</dbReference>
<dbReference type="PANTHER" id="PTHR30509">
    <property type="entry name" value="P-HYDROXYBENZOIC ACID EFFLUX PUMP SUBUNIT-RELATED"/>
    <property type="match status" value="1"/>
</dbReference>
<feature type="domain" description="Integral membrane bound transporter" evidence="8">
    <location>
        <begin position="296"/>
        <end position="421"/>
    </location>
</feature>
<accession>A0A9D1UM16</accession>
<reference evidence="9" key="1">
    <citation type="journal article" date="2021" name="PeerJ">
        <title>Extensive microbial diversity within the chicken gut microbiome revealed by metagenomics and culture.</title>
        <authorList>
            <person name="Gilroy R."/>
            <person name="Ravi A."/>
            <person name="Getino M."/>
            <person name="Pursley I."/>
            <person name="Horton D.L."/>
            <person name="Alikhan N.F."/>
            <person name="Baker D."/>
            <person name="Gharbi K."/>
            <person name="Hall N."/>
            <person name="Watson M."/>
            <person name="Adriaenssens E.M."/>
            <person name="Foster-Nyarko E."/>
            <person name="Jarju S."/>
            <person name="Secka A."/>
            <person name="Antonio M."/>
            <person name="Oren A."/>
            <person name="Chaudhuri R.R."/>
            <person name="La Ragione R."/>
            <person name="Hildebrand F."/>
            <person name="Pallen M.J."/>
        </authorList>
    </citation>
    <scope>NUCLEOTIDE SEQUENCE</scope>
    <source>
        <strain evidence="9">CHK32-1732</strain>
    </source>
</reference>
<evidence type="ECO:0000256" key="6">
    <source>
        <dbReference type="ARBA" id="ARBA00043993"/>
    </source>
</evidence>
<evidence type="ECO:0000256" key="7">
    <source>
        <dbReference type="SAM" id="Phobius"/>
    </source>
</evidence>
<evidence type="ECO:0000256" key="4">
    <source>
        <dbReference type="ARBA" id="ARBA00022989"/>
    </source>
</evidence>
<evidence type="ECO:0000256" key="3">
    <source>
        <dbReference type="ARBA" id="ARBA00022692"/>
    </source>
</evidence>
<feature type="transmembrane region" description="Helical" evidence="7">
    <location>
        <begin position="284"/>
        <end position="305"/>
    </location>
</feature>
<protein>
    <submittedName>
        <fullName evidence="9">FUSC family protein</fullName>
    </submittedName>
</protein>
<keyword evidence="5 7" id="KW-0472">Membrane</keyword>
<dbReference type="Proteomes" id="UP000824190">
    <property type="component" value="Unassembled WGS sequence"/>
</dbReference>
<feature type="transmembrane region" description="Helical" evidence="7">
    <location>
        <begin position="404"/>
        <end position="426"/>
    </location>
</feature>
<feature type="transmembrane region" description="Helical" evidence="7">
    <location>
        <begin position="34"/>
        <end position="52"/>
    </location>
</feature>
<evidence type="ECO:0000259" key="8">
    <source>
        <dbReference type="Pfam" id="PF13515"/>
    </source>
</evidence>
<comment type="subcellular location">
    <subcellularLocation>
        <location evidence="1">Cell membrane</location>
        <topology evidence="1">Multi-pass membrane protein</topology>
    </subcellularLocation>
</comment>
<name>A0A9D1UM16_9CORY</name>
<evidence type="ECO:0000313" key="9">
    <source>
        <dbReference type="EMBL" id="HIW92308.1"/>
    </source>
</evidence>
<evidence type="ECO:0000256" key="1">
    <source>
        <dbReference type="ARBA" id="ARBA00004651"/>
    </source>
</evidence>
<dbReference type="AlphaFoldDB" id="A0A9D1UM16"/>
<feature type="transmembrane region" description="Helical" evidence="7">
    <location>
        <begin position="12"/>
        <end position="28"/>
    </location>
</feature>
<sequence>MNRTGPRWPAASRAALAVALPALIAYLAGREDAMLMIAGGGFTVIFGEGLPFRTRWRVMATAGTLLVLGSVAGGFVGTVVWAQNDGDPGWWLLLIAAFTTGVAGLAGFAQNALRLPPPGTFFMVMLAGGSTMIAKQDWNPVEAGLWTALGASFAVCVGMMPGILPSRRRAPETASVERFETMVAEYRSATSHTVAETHQVKTQAASTWNTLRHAGLVTGGEQVDDSSPQLVRRCMTAYLSITGFLESTGQDSTGRQAVGTVPLLQPSNRYLIYRSLTLDSHATVTALKIMIASITAGVIGVALGFDRPDWAVVSAMVILQWGPDRRPGTARSIHRLIGSVLGVLLFAVFHLLELDGLSLLVALAACQFVAEIFVVRYYAMTVVAVTPLAMMMGGALQQPLGPGVLARIAEVAIAIACSLVVLWFVLRGADARRAAVQVDNCIQSMGALLGRMMVTRSPEEAQVQRRDLQYELLRERRDAQSAAYNDPRLRLRDEDWWHRHLSVQRTGYDLLDFSASGAGDSLRELDELATRVRSLRAG</sequence>
<evidence type="ECO:0000256" key="2">
    <source>
        <dbReference type="ARBA" id="ARBA00022475"/>
    </source>
</evidence>
<dbReference type="InterPro" id="IPR049453">
    <property type="entry name" value="Memb_transporter_dom"/>
</dbReference>
<feature type="transmembrane region" description="Helical" evidence="7">
    <location>
        <begin position="359"/>
        <end position="384"/>
    </location>
</feature>
<organism evidence="9 10">
    <name type="scientific">Candidatus Corynebacterium avicola</name>
    <dbReference type="NCBI Taxonomy" id="2838527"/>
    <lineage>
        <taxon>Bacteria</taxon>
        <taxon>Bacillati</taxon>
        <taxon>Actinomycetota</taxon>
        <taxon>Actinomycetes</taxon>
        <taxon>Mycobacteriales</taxon>
        <taxon>Corynebacteriaceae</taxon>
        <taxon>Corynebacterium</taxon>
    </lineage>
</organism>